<keyword evidence="7" id="KW-0501">Molybdenum cofactor biosynthesis</keyword>
<dbReference type="InterPro" id="IPR013482">
    <property type="entry name" value="Molybde_CF_guanTrfase"/>
</dbReference>
<dbReference type="Pfam" id="PF12804">
    <property type="entry name" value="NTP_transf_3"/>
    <property type="match status" value="1"/>
</dbReference>
<evidence type="ECO:0000256" key="7">
    <source>
        <dbReference type="ARBA" id="ARBA00023150"/>
    </source>
</evidence>
<dbReference type="EMBL" id="JAAAPO010000004">
    <property type="protein sequence ID" value="NBC37153.1"/>
    <property type="molecule type" value="Genomic_DNA"/>
</dbReference>
<comment type="caution">
    <text evidence="9">The sequence shown here is derived from an EMBL/GenBank/DDBJ whole genome shotgun (WGS) entry which is preliminary data.</text>
</comment>
<evidence type="ECO:0000259" key="8">
    <source>
        <dbReference type="Pfam" id="PF12804"/>
    </source>
</evidence>
<dbReference type="PANTHER" id="PTHR19136">
    <property type="entry name" value="MOLYBDENUM COFACTOR GUANYLYLTRANSFERASE"/>
    <property type="match status" value="1"/>
</dbReference>
<dbReference type="Gene3D" id="3.90.550.10">
    <property type="entry name" value="Spore Coat Polysaccharide Biosynthesis Protein SpsA, Chain A"/>
    <property type="match status" value="1"/>
</dbReference>
<accession>A0ABW9XF26</accession>
<dbReference type="CDD" id="cd02503">
    <property type="entry name" value="MobA"/>
    <property type="match status" value="1"/>
</dbReference>
<dbReference type="InterPro" id="IPR025877">
    <property type="entry name" value="MobA-like_NTP_Trfase"/>
</dbReference>
<evidence type="ECO:0000256" key="4">
    <source>
        <dbReference type="ARBA" id="ARBA00022741"/>
    </source>
</evidence>
<protein>
    <submittedName>
        <fullName evidence="9">NTP transferase domain-containing protein</fullName>
    </submittedName>
</protein>
<evidence type="ECO:0000256" key="2">
    <source>
        <dbReference type="ARBA" id="ARBA00022679"/>
    </source>
</evidence>
<keyword evidence="6" id="KW-0342">GTP-binding</keyword>
<evidence type="ECO:0000313" key="10">
    <source>
        <dbReference type="Proteomes" id="UP000753724"/>
    </source>
</evidence>
<sequence>MILGAVLAGGRSTRFGSDKAVALWQGETLLAHAVATLAPQCARVVVVGREAAPAPALCLPDWPAPGMGPLAGLCAALRHARDNGYRAVLSCAVDSVGLDDGLLTELGGAPAYVDSQPVIGLWPASAADAAQAILAADGKHSMRALAHAVEARAVTLRRHPANINTPADLAAIQNIIRETRHGL</sequence>
<keyword evidence="3" id="KW-0479">Metal-binding</keyword>
<keyword evidence="1" id="KW-0963">Cytoplasm</keyword>
<keyword evidence="10" id="KW-1185">Reference proteome</keyword>
<dbReference type="PANTHER" id="PTHR19136:SF81">
    <property type="entry name" value="MOLYBDENUM COFACTOR GUANYLYLTRANSFERASE"/>
    <property type="match status" value="1"/>
</dbReference>
<keyword evidence="4" id="KW-0547">Nucleotide-binding</keyword>
<gene>
    <name evidence="9" type="ORF">GTZ99_11345</name>
</gene>
<evidence type="ECO:0000256" key="1">
    <source>
        <dbReference type="ARBA" id="ARBA00022490"/>
    </source>
</evidence>
<dbReference type="InterPro" id="IPR029044">
    <property type="entry name" value="Nucleotide-diphossugar_trans"/>
</dbReference>
<dbReference type="GO" id="GO:0016740">
    <property type="term" value="F:transferase activity"/>
    <property type="evidence" value="ECO:0007669"/>
    <property type="project" value="UniProtKB-KW"/>
</dbReference>
<evidence type="ECO:0000256" key="5">
    <source>
        <dbReference type="ARBA" id="ARBA00022842"/>
    </source>
</evidence>
<evidence type="ECO:0000313" key="9">
    <source>
        <dbReference type="EMBL" id="NBC37153.1"/>
    </source>
</evidence>
<feature type="domain" description="MobA-like NTP transferase" evidence="8">
    <location>
        <begin position="4"/>
        <end position="145"/>
    </location>
</feature>
<organism evidence="9 10">
    <name type="scientific">Novosphingobium ovatum</name>
    <dbReference type="NCBI Taxonomy" id="1908523"/>
    <lineage>
        <taxon>Bacteria</taxon>
        <taxon>Pseudomonadati</taxon>
        <taxon>Pseudomonadota</taxon>
        <taxon>Alphaproteobacteria</taxon>
        <taxon>Sphingomonadales</taxon>
        <taxon>Sphingomonadaceae</taxon>
        <taxon>Novosphingobium</taxon>
    </lineage>
</organism>
<dbReference type="SUPFAM" id="SSF53448">
    <property type="entry name" value="Nucleotide-diphospho-sugar transferases"/>
    <property type="match status" value="1"/>
</dbReference>
<proteinExistence type="predicted"/>
<keyword evidence="5" id="KW-0460">Magnesium</keyword>
<evidence type="ECO:0000256" key="6">
    <source>
        <dbReference type="ARBA" id="ARBA00023134"/>
    </source>
</evidence>
<dbReference type="RefSeq" id="WP_161718943.1">
    <property type="nucleotide sequence ID" value="NZ_JAAAPO010000004.1"/>
</dbReference>
<name>A0ABW9XF26_9SPHN</name>
<evidence type="ECO:0000256" key="3">
    <source>
        <dbReference type="ARBA" id="ARBA00022723"/>
    </source>
</evidence>
<keyword evidence="2 9" id="KW-0808">Transferase</keyword>
<reference evidence="10" key="1">
    <citation type="submission" date="2020-01" db="EMBL/GenBank/DDBJ databases">
        <title>Sphingomonas sp. strain CSW-10.</title>
        <authorList>
            <person name="Chen W.-M."/>
        </authorList>
    </citation>
    <scope>NUCLEOTIDE SEQUENCE [LARGE SCALE GENOMIC DNA]</scope>
    <source>
        <strain evidence="10">FSY-8</strain>
    </source>
</reference>
<dbReference type="Proteomes" id="UP000753724">
    <property type="component" value="Unassembled WGS sequence"/>
</dbReference>